<evidence type="ECO:0000256" key="1">
    <source>
        <dbReference type="ARBA" id="ARBA00005952"/>
    </source>
</evidence>
<keyword evidence="3 6" id="KW-0694">RNA-binding</keyword>
<dbReference type="Pfam" id="PF01029">
    <property type="entry name" value="NusB"/>
    <property type="match status" value="1"/>
</dbReference>
<dbReference type="Proteomes" id="UP000270988">
    <property type="component" value="Chromosome"/>
</dbReference>
<dbReference type="Proteomes" id="UP000219947">
    <property type="component" value="Unassembled WGS sequence"/>
</dbReference>
<evidence type="ECO:0000256" key="6">
    <source>
        <dbReference type="HAMAP-Rule" id="MF_00073"/>
    </source>
</evidence>
<dbReference type="Gene3D" id="1.10.940.10">
    <property type="entry name" value="NusB-like"/>
    <property type="match status" value="1"/>
</dbReference>
<reference evidence="10 12" key="2">
    <citation type="submission" date="2018-12" db="EMBL/GenBank/DDBJ databases">
        <authorList>
            <consortium name="Pathogen Informatics"/>
        </authorList>
    </citation>
    <scope>NUCLEOTIDE SEQUENCE [LARGE SCALE GENOMIC DNA]</scope>
    <source>
        <strain evidence="10 12">NCTC10918</strain>
    </source>
</reference>
<protein>
    <recommendedName>
        <fullName evidence="6">Transcription antitermination protein NusB</fullName>
    </recommendedName>
    <alternativeName>
        <fullName evidence="6">Antitermination factor NusB</fullName>
    </alternativeName>
</protein>
<dbReference type="GeneID" id="29743734"/>
<dbReference type="RefSeq" id="WP_004004728.1">
    <property type="nucleotide sequence ID" value="NZ_CAUQVD010000009.1"/>
</dbReference>
<keyword evidence="4 6" id="KW-0805">Transcription regulation</keyword>
<accession>A0A2A8D7P6</accession>
<dbReference type="HAMAP" id="MF_00073">
    <property type="entry name" value="NusB"/>
    <property type="match status" value="1"/>
</dbReference>
<dbReference type="PANTHER" id="PTHR11078">
    <property type="entry name" value="N UTILIZATION SUBSTANCE PROTEIN B-RELATED"/>
    <property type="match status" value="1"/>
</dbReference>
<feature type="domain" description="NusB/RsmB/TIM44" evidence="7">
    <location>
        <begin position="6"/>
        <end position="127"/>
    </location>
</feature>
<dbReference type="InterPro" id="IPR011605">
    <property type="entry name" value="NusB_fam"/>
</dbReference>
<dbReference type="SUPFAM" id="SSF48013">
    <property type="entry name" value="NusB-like"/>
    <property type="match status" value="1"/>
</dbReference>
<dbReference type="GO" id="GO:0006353">
    <property type="term" value="P:DNA-templated transcription termination"/>
    <property type="evidence" value="ECO:0007669"/>
    <property type="project" value="UniProtKB-UniRule"/>
</dbReference>
<comment type="function">
    <text evidence="6">Involved in transcription antitermination. Required for transcription of ribosomal RNA (rRNA) genes. Binds specifically to the boxA antiterminator sequence of the ribosomal RNA (rrn) operons.</text>
</comment>
<gene>
    <name evidence="6 8" type="primary">nusB</name>
    <name evidence="9" type="ORF">CRM92_01900</name>
    <name evidence="8" type="ORF">HXO56_06695</name>
    <name evidence="10" type="ORF">NCTC10918_00742</name>
</gene>
<dbReference type="EMBL" id="LR134521">
    <property type="protein sequence ID" value="VEJ29483.1"/>
    <property type="molecule type" value="Genomic_DNA"/>
</dbReference>
<evidence type="ECO:0000313" key="8">
    <source>
        <dbReference type="EMBL" id="MBF1649763.1"/>
    </source>
</evidence>
<dbReference type="EMBL" id="PDEV01000001">
    <property type="protein sequence ID" value="PEN16817.1"/>
    <property type="molecule type" value="Genomic_DNA"/>
</dbReference>
<dbReference type="STRING" id="762948.HMPREF0733_11996"/>
<dbReference type="OMA" id="DRMPVVD"/>
<reference evidence="8" key="3">
    <citation type="submission" date="2020-04" db="EMBL/GenBank/DDBJ databases">
        <title>Deep metagenomics examines the oral microbiome during advanced dental caries in children, revealing novel taxa and co-occurrences with host molecules.</title>
        <authorList>
            <person name="Baker J.L."/>
            <person name="Morton J.T."/>
            <person name="Dinis M."/>
            <person name="Alvarez R."/>
            <person name="Tran N.C."/>
            <person name="Knight R."/>
            <person name="Edlund A."/>
        </authorList>
    </citation>
    <scope>NUCLEOTIDE SEQUENCE</scope>
    <source>
        <strain evidence="8">JCVI_47_bin.4</strain>
    </source>
</reference>
<evidence type="ECO:0000256" key="4">
    <source>
        <dbReference type="ARBA" id="ARBA00023015"/>
    </source>
</evidence>
<evidence type="ECO:0000256" key="2">
    <source>
        <dbReference type="ARBA" id="ARBA00022814"/>
    </source>
</evidence>
<dbReference type="GO" id="GO:0005829">
    <property type="term" value="C:cytosol"/>
    <property type="evidence" value="ECO:0007669"/>
    <property type="project" value="TreeGrafter"/>
</dbReference>
<dbReference type="GO" id="GO:0031564">
    <property type="term" value="P:transcription antitermination"/>
    <property type="evidence" value="ECO:0007669"/>
    <property type="project" value="UniProtKB-KW"/>
</dbReference>
<dbReference type="PANTHER" id="PTHR11078:SF3">
    <property type="entry name" value="ANTITERMINATION NUSB DOMAIN-CONTAINING PROTEIN"/>
    <property type="match status" value="1"/>
</dbReference>
<sequence>MNSRTKARLRAVEVLFEADQRQEDIIDVLKRRRLHTAAQISAYAEEIVRGVREHDDEIREYLETYARDWSFERMPAVDRVILRIGAWELLYNDDVPDAVAISEATGLARVLSTNDSPKFVNGLLDKLRQVKPTLLA</sequence>
<dbReference type="AlphaFoldDB" id="A0A2A8D7P6"/>
<evidence type="ECO:0000313" key="12">
    <source>
        <dbReference type="Proteomes" id="UP000270988"/>
    </source>
</evidence>
<dbReference type="EMBL" id="JABZXJ010000023">
    <property type="protein sequence ID" value="MBF1649763.1"/>
    <property type="molecule type" value="Genomic_DNA"/>
</dbReference>
<keyword evidence="2 6" id="KW-0889">Transcription antitermination</keyword>
<dbReference type="NCBIfam" id="TIGR01951">
    <property type="entry name" value="nusB"/>
    <property type="match status" value="1"/>
</dbReference>
<keyword evidence="11" id="KW-1185">Reference proteome</keyword>
<keyword evidence="5 6" id="KW-0804">Transcription</keyword>
<organism evidence="9 11">
    <name type="scientific">Rothia dentocariosa</name>
    <dbReference type="NCBI Taxonomy" id="2047"/>
    <lineage>
        <taxon>Bacteria</taxon>
        <taxon>Bacillati</taxon>
        <taxon>Actinomycetota</taxon>
        <taxon>Actinomycetes</taxon>
        <taxon>Micrococcales</taxon>
        <taxon>Micrococcaceae</taxon>
        <taxon>Rothia</taxon>
    </lineage>
</organism>
<evidence type="ECO:0000256" key="3">
    <source>
        <dbReference type="ARBA" id="ARBA00022884"/>
    </source>
</evidence>
<dbReference type="InterPro" id="IPR035926">
    <property type="entry name" value="NusB-like_sf"/>
</dbReference>
<evidence type="ECO:0000259" key="7">
    <source>
        <dbReference type="Pfam" id="PF01029"/>
    </source>
</evidence>
<reference evidence="9" key="1">
    <citation type="submission" date="2017-10" db="EMBL/GenBank/DDBJ databases">
        <title>Kefir isolates.</title>
        <authorList>
            <person name="Kim Y."/>
            <person name="Blasche S."/>
        </authorList>
    </citation>
    <scope>NUCLEOTIDE SEQUENCE [LARGE SCALE GENOMIC DNA]</scope>
    <source>
        <strain evidence="9">OG2-2</strain>
    </source>
</reference>
<evidence type="ECO:0000313" key="11">
    <source>
        <dbReference type="Proteomes" id="UP000219947"/>
    </source>
</evidence>
<name>A0A2A8D7P6_9MICC</name>
<evidence type="ECO:0000313" key="10">
    <source>
        <dbReference type="EMBL" id="VEJ29483.1"/>
    </source>
</evidence>
<evidence type="ECO:0000313" key="9">
    <source>
        <dbReference type="EMBL" id="PEN16817.1"/>
    </source>
</evidence>
<dbReference type="GO" id="GO:0003723">
    <property type="term" value="F:RNA binding"/>
    <property type="evidence" value="ECO:0007669"/>
    <property type="project" value="UniProtKB-UniRule"/>
</dbReference>
<comment type="similarity">
    <text evidence="1 6">Belongs to the NusB family.</text>
</comment>
<dbReference type="Proteomes" id="UP000769484">
    <property type="component" value="Unassembled WGS sequence"/>
</dbReference>
<dbReference type="InterPro" id="IPR006027">
    <property type="entry name" value="NusB_RsmB_TIM44"/>
</dbReference>
<evidence type="ECO:0000256" key="5">
    <source>
        <dbReference type="ARBA" id="ARBA00023163"/>
    </source>
</evidence>
<proteinExistence type="inferred from homology"/>